<reference evidence="3 4" key="1">
    <citation type="submission" date="2010-07" db="EMBL/GenBank/DDBJ databases">
        <authorList>
            <person name="Muzny D."/>
            <person name="Qin X."/>
            <person name="Deng J."/>
            <person name="Jiang H."/>
            <person name="Liu Y."/>
            <person name="Qu J."/>
            <person name="Song X.-Z."/>
            <person name="Zhang L."/>
            <person name="Thornton R."/>
            <person name="Coyle M."/>
            <person name="Francisco L."/>
            <person name="Jackson L."/>
            <person name="Javaid M."/>
            <person name="Korchina V."/>
            <person name="Kovar C."/>
            <person name="Mata R."/>
            <person name="Mathew T."/>
            <person name="Ngo R."/>
            <person name="Nguyen L."/>
            <person name="Nguyen N."/>
            <person name="Okwuonu G."/>
            <person name="Ongeri F."/>
            <person name="Pham C."/>
            <person name="Simmons D."/>
            <person name="Wilczek-Boney K."/>
            <person name="Hale W."/>
            <person name="Jakkamsetti A."/>
            <person name="Pham P."/>
            <person name="Ruth R."/>
            <person name="San Lucas F."/>
            <person name="Warren J."/>
            <person name="Zhang J."/>
            <person name="Zhao Z."/>
            <person name="Zhou C."/>
            <person name="Zhu D."/>
            <person name="Lee S."/>
            <person name="Bess C."/>
            <person name="Blankenburg K."/>
            <person name="Forbes L."/>
            <person name="Fu Q."/>
            <person name="Gubbala S."/>
            <person name="Hirani K."/>
            <person name="Jayaseelan J.C."/>
            <person name="Lara F."/>
            <person name="Munidasa M."/>
            <person name="Palculict T."/>
            <person name="Patil S."/>
            <person name="Pu L.-L."/>
            <person name="Saada N."/>
            <person name="Tang L."/>
            <person name="Weissenberger G."/>
            <person name="Zhu Y."/>
            <person name="Hemphill L."/>
            <person name="Shang Y."/>
            <person name="Youmans B."/>
            <person name="Ayvaz T."/>
            <person name="Ross M."/>
            <person name="Santibanez J."/>
            <person name="Aqrawi P."/>
            <person name="Gross S."/>
            <person name="Joshi V."/>
            <person name="Fowler G."/>
            <person name="Nazareth L."/>
            <person name="Reid J."/>
            <person name="Worley K."/>
            <person name="Petrosino J."/>
            <person name="Highlander S."/>
            <person name="Gibbs R."/>
        </authorList>
    </citation>
    <scope>NUCLEOTIDE SEQUENCE [LARGE SCALE GENOMIC DNA]</scope>
    <source>
        <strain evidence="3 4">ATCC BAA-1640</strain>
    </source>
</reference>
<gene>
    <name evidence="3" type="ORF">HMPREF9225_1901</name>
</gene>
<evidence type="ECO:0000313" key="3">
    <source>
        <dbReference type="EMBL" id="EFM24480.1"/>
    </source>
</evidence>
<accession>E0NP12</accession>
<feature type="domain" description="Putative amidase" evidence="2">
    <location>
        <begin position="193"/>
        <end position="243"/>
    </location>
</feature>
<dbReference type="InterPro" id="IPR024301">
    <property type="entry name" value="Amidase_6"/>
</dbReference>
<organism evidence="3 4">
    <name type="scientific">Peptoniphilus duerdenii ATCC BAA-1640</name>
    <dbReference type="NCBI Taxonomy" id="862517"/>
    <lineage>
        <taxon>Bacteria</taxon>
        <taxon>Bacillati</taxon>
        <taxon>Bacillota</taxon>
        <taxon>Tissierellia</taxon>
        <taxon>Tissierellales</taxon>
        <taxon>Peptoniphilaceae</taxon>
        <taxon>Peptoniphilus</taxon>
    </lineage>
</organism>
<dbReference type="HOGENOM" id="CLU_753857_0_0_9"/>
<dbReference type="OrthoDB" id="9812429at2"/>
<keyword evidence="4" id="KW-1185">Reference proteome</keyword>
<name>E0NP12_9FIRM</name>
<comment type="caution">
    <text evidence="3">The sequence shown here is derived from an EMBL/GenBank/DDBJ whole genome shotgun (WGS) entry which is preliminary data.</text>
</comment>
<sequence length="327" mass="37883">MRFLRRLFSFLFRIIILIFFLGILIFIVPRIARNVKNIKLFTPKPQIVKNIEKDVEEFLIENYRGYYDIENFKITSTEETDRGLEFTTEFNMTLTKSPHDLPFIKSFRENASTDEAKDYANYLENYANNFYKNKSKTSLVFLMPNGKSSFSDLKFPLHEKTLELSAIKIDEDRLSNLGKSAAINYEKIIGEGNYDRKEACTYALEHYKDEPEYENNCANFVSTCINKGGISEKGSFYPGAINWITTGFKNDGSGLVPYLTRHGFFYQEKFRGKVEPGSIVYWTDASHVALITYQDTVTMKYTAHTKPRRNEILPLGSKTIYFTPTSH</sequence>
<dbReference type="EMBL" id="AEEH01000053">
    <property type="protein sequence ID" value="EFM24480.1"/>
    <property type="molecule type" value="Genomic_DNA"/>
</dbReference>
<dbReference type="eggNOG" id="ENOG5032E6F">
    <property type="taxonomic scope" value="Bacteria"/>
</dbReference>
<dbReference type="Proteomes" id="UP000003280">
    <property type="component" value="Unassembled WGS sequence"/>
</dbReference>
<dbReference type="RefSeq" id="WP_008902676.1">
    <property type="nucleotide sequence ID" value="NZ_GL397071.1"/>
</dbReference>
<proteinExistence type="predicted"/>
<keyword evidence="1" id="KW-1133">Transmembrane helix</keyword>
<feature type="transmembrane region" description="Helical" evidence="1">
    <location>
        <begin position="7"/>
        <end position="28"/>
    </location>
</feature>
<evidence type="ECO:0000313" key="4">
    <source>
        <dbReference type="Proteomes" id="UP000003280"/>
    </source>
</evidence>
<protein>
    <recommendedName>
        <fullName evidence="2">Putative amidase domain-containing protein</fullName>
    </recommendedName>
</protein>
<keyword evidence="1" id="KW-0472">Membrane</keyword>
<dbReference type="Pfam" id="PF12671">
    <property type="entry name" value="Amidase_6"/>
    <property type="match status" value="1"/>
</dbReference>
<dbReference type="AlphaFoldDB" id="E0NP12"/>
<keyword evidence="1" id="KW-0812">Transmembrane</keyword>
<evidence type="ECO:0000256" key="1">
    <source>
        <dbReference type="SAM" id="Phobius"/>
    </source>
</evidence>
<evidence type="ECO:0000259" key="2">
    <source>
        <dbReference type="Pfam" id="PF12671"/>
    </source>
</evidence>
<dbReference type="STRING" id="862517.HMPREF9225_1901"/>